<dbReference type="SMART" id="SM00382">
    <property type="entry name" value="AAA"/>
    <property type="match status" value="1"/>
</dbReference>
<name>A0A8J8MBA9_9FIRM</name>
<dbReference type="Gene3D" id="3.40.50.300">
    <property type="entry name" value="P-loop containing nucleotide triphosphate hydrolases"/>
    <property type="match status" value="1"/>
</dbReference>
<dbReference type="PROSITE" id="PS50929">
    <property type="entry name" value="ABC_TM1F"/>
    <property type="match status" value="1"/>
</dbReference>
<accession>A0A8J8MBA9</accession>
<dbReference type="SUPFAM" id="SSF90123">
    <property type="entry name" value="ABC transporter transmembrane region"/>
    <property type="match status" value="1"/>
</dbReference>
<evidence type="ECO:0000256" key="4">
    <source>
        <dbReference type="ARBA" id="ARBA00022741"/>
    </source>
</evidence>
<evidence type="ECO:0000256" key="6">
    <source>
        <dbReference type="ARBA" id="ARBA00022989"/>
    </source>
</evidence>
<dbReference type="GO" id="GO:0015421">
    <property type="term" value="F:ABC-type oligopeptide transporter activity"/>
    <property type="evidence" value="ECO:0007669"/>
    <property type="project" value="TreeGrafter"/>
</dbReference>
<dbReference type="InterPro" id="IPR036640">
    <property type="entry name" value="ABC1_TM_sf"/>
</dbReference>
<dbReference type="Pfam" id="PF00664">
    <property type="entry name" value="ABC_membrane"/>
    <property type="match status" value="1"/>
</dbReference>
<keyword evidence="4" id="KW-0547">Nucleotide-binding</keyword>
<evidence type="ECO:0000313" key="12">
    <source>
        <dbReference type="Proteomes" id="UP000677305"/>
    </source>
</evidence>
<dbReference type="FunFam" id="3.40.50.300:FF:000287">
    <property type="entry name" value="Multidrug ABC transporter ATP-binding protein"/>
    <property type="match status" value="1"/>
</dbReference>
<dbReference type="PROSITE" id="PS50893">
    <property type="entry name" value="ABC_TRANSPORTER_2"/>
    <property type="match status" value="1"/>
</dbReference>
<evidence type="ECO:0000256" key="5">
    <source>
        <dbReference type="ARBA" id="ARBA00022840"/>
    </source>
</evidence>
<dbReference type="InterPro" id="IPR011527">
    <property type="entry name" value="ABC1_TM_dom"/>
</dbReference>
<sequence length="587" mass="66933">MSKYIIKGTKVLLELLDKKSKNNMIKSILADLLSVACSIMPMFGLYNIINIILRKSDTKGMFIWAGVIFISIILKIIFHGKAIRISHIVAYDTLYNLRKELIYKFSRLNQGYMDSNSSGKLKNIIFDDIESLEQFYGHHIPEILSSFLIPLVMEIILLILDVRIALVMLIPVIIFLICLHRTNVLQSKNFEQMFITQQNLNASMVEYINAMKEIKIFGGNEKVFWRFQQSVDSYKEFMVKWFKDSRYLMTTSDIILSSGIVFVFPVAGYLYINGSIDISKFLLYLFVSLCFYSPLAKIPQFTDVLSINAHIAERLQMLLNMQELKNHDCQKTCVYDGDIIFDNVSFGYDENKVIENLSFTIKKNQVVGLVGPSGGGKSTITKLISRFWDVNEGKISIDGVDIKEISTENLAKSIAYVTQNVSTFHMSVRDNIKMGKPDATEEEIIWAAKNAMCHDFIIKLPKGYETLLGEDGINLSGGQKQRIAIARALLKNAPILLLDEATAYMDPDNEEQLQKVLTRLMKNKTVIMIAHRLSTVIDADKILVLDKGIIKEEGNHNDLIEVGKIYKKMWDSFKYGSSWTLRNKEAE</sequence>
<dbReference type="PROSITE" id="PS00211">
    <property type="entry name" value="ABC_TRANSPORTER_1"/>
    <property type="match status" value="1"/>
</dbReference>
<feature type="transmembrane region" description="Helical" evidence="8">
    <location>
        <begin position="28"/>
        <end position="49"/>
    </location>
</feature>
<dbReference type="KEGG" id="vgu:HYG85_13165"/>
<evidence type="ECO:0000259" key="9">
    <source>
        <dbReference type="PROSITE" id="PS50893"/>
    </source>
</evidence>
<dbReference type="EMBL" id="CP058561">
    <property type="protein sequence ID" value="QUH29806.1"/>
    <property type="molecule type" value="Genomic_DNA"/>
</dbReference>
<dbReference type="AlphaFoldDB" id="A0A8J8MBA9"/>
<organism evidence="11 12">
    <name type="scientific">Vallitalea guaymasensis</name>
    <dbReference type="NCBI Taxonomy" id="1185412"/>
    <lineage>
        <taxon>Bacteria</taxon>
        <taxon>Bacillati</taxon>
        <taxon>Bacillota</taxon>
        <taxon>Clostridia</taxon>
        <taxon>Lachnospirales</taxon>
        <taxon>Vallitaleaceae</taxon>
        <taxon>Vallitalea</taxon>
    </lineage>
</organism>
<dbReference type="InterPro" id="IPR027417">
    <property type="entry name" value="P-loop_NTPase"/>
</dbReference>
<evidence type="ECO:0000256" key="3">
    <source>
        <dbReference type="ARBA" id="ARBA00022692"/>
    </source>
</evidence>
<dbReference type="SUPFAM" id="SSF52540">
    <property type="entry name" value="P-loop containing nucleoside triphosphate hydrolases"/>
    <property type="match status" value="1"/>
</dbReference>
<dbReference type="InterPro" id="IPR003593">
    <property type="entry name" value="AAA+_ATPase"/>
</dbReference>
<dbReference type="GO" id="GO:0005886">
    <property type="term" value="C:plasma membrane"/>
    <property type="evidence" value="ECO:0007669"/>
    <property type="project" value="UniProtKB-SubCell"/>
</dbReference>
<keyword evidence="12" id="KW-1185">Reference proteome</keyword>
<protein>
    <submittedName>
        <fullName evidence="11">ABC transporter ATP-binding protein</fullName>
    </submittedName>
</protein>
<evidence type="ECO:0000259" key="10">
    <source>
        <dbReference type="PROSITE" id="PS50929"/>
    </source>
</evidence>
<evidence type="ECO:0000256" key="2">
    <source>
        <dbReference type="ARBA" id="ARBA00022448"/>
    </source>
</evidence>
<dbReference type="GO" id="GO:0016887">
    <property type="term" value="F:ATP hydrolysis activity"/>
    <property type="evidence" value="ECO:0007669"/>
    <property type="project" value="InterPro"/>
</dbReference>
<keyword evidence="3 8" id="KW-0812">Transmembrane</keyword>
<reference evidence="11 12" key="1">
    <citation type="submission" date="2020-07" db="EMBL/GenBank/DDBJ databases">
        <title>Vallitalea guaymasensis genome.</title>
        <authorList>
            <person name="Postec A."/>
        </authorList>
    </citation>
    <scope>NUCLEOTIDE SEQUENCE [LARGE SCALE GENOMIC DNA]</scope>
    <source>
        <strain evidence="11 12">Ra1766G1</strain>
    </source>
</reference>
<dbReference type="GO" id="GO:0005524">
    <property type="term" value="F:ATP binding"/>
    <property type="evidence" value="ECO:0007669"/>
    <property type="project" value="UniProtKB-KW"/>
</dbReference>
<feature type="domain" description="ABC transporter" evidence="9">
    <location>
        <begin position="339"/>
        <end position="572"/>
    </location>
</feature>
<dbReference type="InterPro" id="IPR017871">
    <property type="entry name" value="ABC_transporter-like_CS"/>
</dbReference>
<dbReference type="Proteomes" id="UP000677305">
    <property type="component" value="Chromosome"/>
</dbReference>
<evidence type="ECO:0000313" key="11">
    <source>
        <dbReference type="EMBL" id="QUH29806.1"/>
    </source>
</evidence>
<comment type="subcellular location">
    <subcellularLocation>
        <location evidence="1">Cell membrane</location>
        <topology evidence="1">Multi-pass membrane protein</topology>
    </subcellularLocation>
</comment>
<feature type="domain" description="ABC transmembrane type-1" evidence="10">
    <location>
        <begin position="32"/>
        <end position="301"/>
    </location>
</feature>
<keyword evidence="5 11" id="KW-0067">ATP-binding</keyword>
<dbReference type="RefSeq" id="WP_212690060.1">
    <property type="nucleotide sequence ID" value="NZ_CP058561.1"/>
</dbReference>
<dbReference type="PANTHER" id="PTHR43394">
    <property type="entry name" value="ATP-DEPENDENT PERMEASE MDL1, MITOCHONDRIAL"/>
    <property type="match status" value="1"/>
</dbReference>
<evidence type="ECO:0000256" key="7">
    <source>
        <dbReference type="ARBA" id="ARBA00023136"/>
    </source>
</evidence>
<keyword evidence="6 8" id="KW-1133">Transmembrane helix</keyword>
<dbReference type="InterPro" id="IPR039421">
    <property type="entry name" value="Type_1_exporter"/>
</dbReference>
<feature type="transmembrane region" description="Helical" evidence="8">
    <location>
        <begin position="247"/>
        <end position="272"/>
    </location>
</feature>
<keyword evidence="2" id="KW-0813">Transport</keyword>
<dbReference type="CDD" id="cd07346">
    <property type="entry name" value="ABC_6TM_exporters"/>
    <property type="match status" value="1"/>
</dbReference>
<dbReference type="PANTHER" id="PTHR43394:SF1">
    <property type="entry name" value="ATP-BINDING CASSETTE SUB-FAMILY B MEMBER 10, MITOCHONDRIAL"/>
    <property type="match status" value="1"/>
</dbReference>
<gene>
    <name evidence="11" type="ORF">HYG85_13165</name>
</gene>
<dbReference type="InterPro" id="IPR003439">
    <property type="entry name" value="ABC_transporter-like_ATP-bd"/>
</dbReference>
<feature type="transmembrane region" description="Helical" evidence="8">
    <location>
        <begin position="61"/>
        <end position="78"/>
    </location>
</feature>
<evidence type="ECO:0000256" key="8">
    <source>
        <dbReference type="SAM" id="Phobius"/>
    </source>
</evidence>
<keyword evidence="7 8" id="KW-0472">Membrane</keyword>
<feature type="transmembrane region" description="Helical" evidence="8">
    <location>
        <begin position="166"/>
        <end position="184"/>
    </location>
</feature>
<dbReference type="Gene3D" id="1.20.1560.10">
    <property type="entry name" value="ABC transporter type 1, transmembrane domain"/>
    <property type="match status" value="1"/>
</dbReference>
<proteinExistence type="predicted"/>
<dbReference type="Pfam" id="PF00005">
    <property type="entry name" value="ABC_tran"/>
    <property type="match status" value="1"/>
</dbReference>
<evidence type="ECO:0000256" key="1">
    <source>
        <dbReference type="ARBA" id="ARBA00004651"/>
    </source>
</evidence>